<comment type="similarity">
    <text evidence="5">Belongs to the HAD-like hydrolase superfamily. Cof family.</text>
</comment>
<evidence type="ECO:0000256" key="2">
    <source>
        <dbReference type="ARBA" id="ARBA00022723"/>
    </source>
</evidence>
<dbReference type="InterPro" id="IPR023214">
    <property type="entry name" value="HAD_sf"/>
</dbReference>
<keyword evidence="2" id="KW-0479">Metal-binding</keyword>
<dbReference type="SUPFAM" id="SSF56784">
    <property type="entry name" value="HAD-like"/>
    <property type="match status" value="1"/>
</dbReference>
<keyword evidence="4" id="KW-0460">Magnesium</keyword>
<dbReference type="NCBIfam" id="TIGR00099">
    <property type="entry name" value="Cof-subfamily"/>
    <property type="match status" value="1"/>
</dbReference>
<comment type="cofactor">
    <cofactor evidence="1">
        <name>Mg(2+)</name>
        <dbReference type="ChEBI" id="CHEBI:18420"/>
    </cofactor>
</comment>
<dbReference type="GO" id="GO:0046872">
    <property type="term" value="F:metal ion binding"/>
    <property type="evidence" value="ECO:0007669"/>
    <property type="project" value="UniProtKB-KW"/>
</dbReference>
<gene>
    <name evidence="6" type="ORF">CDFL9H15_05</name>
</gene>
<dbReference type="SFLD" id="SFLDS00003">
    <property type="entry name" value="Haloacid_Dehalogenase"/>
    <property type="match status" value="1"/>
</dbReference>
<dbReference type="Gene3D" id="3.40.50.1000">
    <property type="entry name" value="HAD superfamily/HAD-like"/>
    <property type="match status" value="1"/>
</dbReference>
<proteinExistence type="inferred from homology"/>
<dbReference type="SFLD" id="SFLDG01140">
    <property type="entry name" value="C2.B:_Phosphomannomutase_and_P"/>
    <property type="match status" value="1"/>
</dbReference>
<dbReference type="PANTHER" id="PTHR47267:SF5">
    <property type="entry name" value="DEHALOGENASE-LIKE HYDROLASE, PUTATIVE-RELATED"/>
    <property type="match status" value="1"/>
</dbReference>
<dbReference type="InterPro" id="IPR000150">
    <property type="entry name" value="Cof"/>
</dbReference>
<evidence type="ECO:0000256" key="1">
    <source>
        <dbReference type="ARBA" id="ARBA00001946"/>
    </source>
</evidence>
<dbReference type="InterPro" id="IPR006379">
    <property type="entry name" value="HAD-SF_hydro_IIB"/>
</dbReference>
<dbReference type="Gene3D" id="3.30.1240.10">
    <property type="match status" value="1"/>
</dbReference>
<dbReference type="PROSITE" id="PS01228">
    <property type="entry name" value="COF_1"/>
    <property type="match status" value="1"/>
</dbReference>
<keyword evidence="3 6" id="KW-0378">Hydrolase</keyword>
<dbReference type="AlphaFoldDB" id="C6K3T1"/>
<dbReference type="GO" id="GO:0016787">
    <property type="term" value="F:hydrolase activity"/>
    <property type="evidence" value="ECO:0007669"/>
    <property type="project" value="UniProtKB-KW"/>
</dbReference>
<name>C6K3T1_9TRYP</name>
<evidence type="ECO:0000256" key="3">
    <source>
        <dbReference type="ARBA" id="ARBA00022801"/>
    </source>
</evidence>
<evidence type="ECO:0000256" key="4">
    <source>
        <dbReference type="ARBA" id="ARBA00022842"/>
    </source>
</evidence>
<dbReference type="NCBIfam" id="TIGR01484">
    <property type="entry name" value="HAD-SF-IIB"/>
    <property type="match status" value="1"/>
</dbReference>
<accession>C6K3T1</accession>
<dbReference type="Pfam" id="PF08282">
    <property type="entry name" value="Hydrolase_3"/>
    <property type="match status" value="1"/>
</dbReference>
<dbReference type="EMBL" id="GQ153667">
    <property type="protein sequence ID" value="ACS87870.1"/>
    <property type="molecule type" value="Genomic_DNA"/>
</dbReference>
<dbReference type="InterPro" id="IPR036412">
    <property type="entry name" value="HAD-like_sf"/>
</dbReference>
<dbReference type="PANTHER" id="PTHR47267">
    <property type="match status" value="1"/>
</dbReference>
<organism evidence="6">
    <name type="scientific">Angomonas deanei</name>
    <dbReference type="NCBI Taxonomy" id="59799"/>
    <lineage>
        <taxon>Eukaryota</taxon>
        <taxon>Discoba</taxon>
        <taxon>Euglenozoa</taxon>
        <taxon>Kinetoplastea</taxon>
        <taxon>Metakinetoplastina</taxon>
        <taxon>Trypanosomatida</taxon>
        <taxon>Trypanosomatidae</taxon>
        <taxon>Strigomonadinae</taxon>
        <taxon>Angomonas</taxon>
    </lineage>
</organism>
<evidence type="ECO:0000313" key="6">
    <source>
        <dbReference type="EMBL" id="ACS87870.1"/>
    </source>
</evidence>
<reference evidence="6" key="1">
    <citation type="submission" date="2009-05" db="EMBL/GenBank/DDBJ databases">
        <title>The evolution of amastin surface glycoproteins in trypanosomatid parasites.</title>
        <authorList>
            <person name="Jackson A.P."/>
        </authorList>
    </citation>
    <scope>NUCLEOTIDE SEQUENCE</scope>
    <source>
        <strain evidence="6">ATCC 30255</strain>
    </source>
</reference>
<evidence type="ECO:0000256" key="5">
    <source>
        <dbReference type="ARBA" id="ARBA00034778"/>
    </source>
</evidence>
<protein>
    <submittedName>
        <fullName evidence="6">Haloacid dehalogenase-like hydrolase-like protein</fullName>
    </submittedName>
</protein>
<dbReference type="CDD" id="cd07516">
    <property type="entry name" value="HAD_Pase"/>
    <property type="match status" value="1"/>
</dbReference>
<sequence>MPIKAVFSDMDGTLLNPQHQISDYTAGVLRALKEKGIRFILATGRPHVDVFSTIRQCKLEPDFIITSDGARIHDGSFNVVREHNIKPEVVEKLARIRVISDEKNADGQSEKKFATHIFYDPHCVTDRREAEFWSAFHKDYKFVDIGEKLHDLKEEDFQKVPQAIFYGQHEDLEPVRAHLETNFSADLCWTYSLPYLLNCAPAGVSKGNAMREVAELLGIELGEVAGFGDGMNDESMLQIAGKAFITSNAQQRLKDAVKHGEIIESNANDGVAKKLEELFLTD</sequence>